<keyword evidence="2" id="KW-1185">Reference proteome</keyword>
<dbReference type="EMBL" id="FNYK01000009">
    <property type="protein sequence ID" value="SEI56108.1"/>
    <property type="molecule type" value="Genomic_DNA"/>
</dbReference>
<reference evidence="2" key="1">
    <citation type="submission" date="2016-10" db="EMBL/GenBank/DDBJ databases">
        <authorList>
            <person name="Varghese N."/>
        </authorList>
    </citation>
    <scope>NUCLEOTIDE SEQUENCE [LARGE SCALE GENOMIC DNA]</scope>
    <source>
        <strain evidence="2">DSM 20406</strain>
    </source>
</reference>
<proteinExistence type="predicted"/>
<name>A0A1H6RJW8_9FIRM</name>
<dbReference type="Proteomes" id="UP000183028">
    <property type="component" value="Unassembled WGS sequence"/>
</dbReference>
<protein>
    <submittedName>
        <fullName evidence="1">Uncharacterized protein</fullName>
    </submittedName>
</protein>
<evidence type="ECO:0000313" key="1">
    <source>
        <dbReference type="EMBL" id="SEI56108.1"/>
    </source>
</evidence>
<organism evidence="1 2">
    <name type="scientific">Sharpea azabuensis</name>
    <dbReference type="NCBI Taxonomy" id="322505"/>
    <lineage>
        <taxon>Bacteria</taxon>
        <taxon>Bacillati</taxon>
        <taxon>Bacillota</taxon>
        <taxon>Erysipelotrichia</taxon>
        <taxon>Erysipelotrichales</taxon>
        <taxon>Coprobacillaceae</taxon>
        <taxon>Sharpea</taxon>
    </lineage>
</organism>
<accession>A0A1H6RJW8</accession>
<dbReference type="RefSeq" id="WP_074731419.1">
    <property type="nucleotide sequence ID" value="NZ_FNYK01000009.1"/>
</dbReference>
<sequence>MRHKVKVKMPVKKRGFLRIKKTVMETHTVEVDDKTSKKLKRDHKSQPYIIEEIMLYDDIFFDD</sequence>
<gene>
    <name evidence="1" type="ORF">SAMN04487834_100948</name>
</gene>
<evidence type="ECO:0000313" key="2">
    <source>
        <dbReference type="Proteomes" id="UP000183028"/>
    </source>
</evidence>
<dbReference type="OrthoDB" id="3035403at2"/>
<dbReference type="AlphaFoldDB" id="A0A1H6RJW8"/>